<comment type="caution">
    <text evidence="2">The sequence shown here is derived from an EMBL/GenBank/DDBJ whole genome shotgun (WGS) entry which is preliminary data.</text>
</comment>
<sequence length="73" mass="8241">MKNVSGLLFGHYSSGEGDSFRSLQQLLELLERFGKRHGIPVAYCDDFGHGDRHALLPVGRKARLDADRQLLQF</sequence>
<dbReference type="SUPFAM" id="SSF141986">
    <property type="entry name" value="LD-carboxypeptidase A C-terminal domain-like"/>
    <property type="match status" value="1"/>
</dbReference>
<evidence type="ECO:0000259" key="1">
    <source>
        <dbReference type="Pfam" id="PF17676"/>
    </source>
</evidence>
<protein>
    <recommendedName>
        <fullName evidence="1">LD-carboxypeptidase C-terminal domain-containing protein</fullName>
    </recommendedName>
</protein>
<accession>A0A9D2NHI1</accession>
<feature type="domain" description="LD-carboxypeptidase C-terminal" evidence="1">
    <location>
        <begin position="2"/>
        <end position="64"/>
    </location>
</feature>
<dbReference type="Proteomes" id="UP000823891">
    <property type="component" value="Unassembled WGS sequence"/>
</dbReference>
<dbReference type="InterPro" id="IPR040921">
    <property type="entry name" value="Peptidase_S66C"/>
</dbReference>
<gene>
    <name evidence="2" type="ORF">H9761_14030</name>
</gene>
<dbReference type="Pfam" id="PF17676">
    <property type="entry name" value="Peptidase_S66C"/>
    <property type="match status" value="1"/>
</dbReference>
<dbReference type="Gene3D" id="3.50.30.60">
    <property type="entry name" value="LD-carboxypeptidase A C-terminal domain-like"/>
    <property type="match status" value="1"/>
</dbReference>
<name>A0A9D2NHI1_9FIRM</name>
<dbReference type="InterPro" id="IPR027461">
    <property type="entry name" value="Carboxypeptidase_A_C_sf"/>
</dbReference>
<dbReference type="AlphaFoldDB" id="A0A9D2NHI1"/>
<evidence type="ECO:0000313" key="2">
    <source>
        <dbReference type="EMBL" id="HJC24800.1"/>
    </source>
</evidence>
<reference evidence="2" key="1">
    <citation type="journal article" date="2021" name="PeerJ">
        <title>Extensive microbial diversity within the chicken gut microbiome revealed by metagenomics and culture.</title>
        <authorList>
            <person name="Gilroy R."/>
            <person name="Ravi A."/>
            <person name="Getino M."/>
            <person name="Pursley I."/>
            <person name="Horton D.L."/>
            <person name="Alikhan N.F."/>
            <person name="Baker D."/>
            <person name="Gharbi K."/>
            <person name="Hall N."/>
            <person name="Watson M."/>
            <person name="Adriaenssens E.M."/>
            <person name="Foster-Nyarko E."/>
            <person name="Jarju S."/>
            <person name="Secka A."/>
            <person name="Antonio M."/>
            <person name="Oren A."/>
            <person name="Chaudhuri R.R."/>
            <person name="La Ragione R."/>
            <person name="Hildebrand F."/>
            <person name="Pallen M.J."/>
        </authorList>
    </citation>
    <scope>NUCLEOTIDE SEQUENCE</scope>
    <source>
        <strain evidence="2">USAMLcec2-132</strain>
    </source>
</reference>
<reference evidence="2" key="2">
    <citation type="submission" date="2021-04" db="EMBL/GenBank/DDBJ databases">
        <authorList>
            <person name="Gilroy R."/>
        </authorList>
    </citation>
    <scope>NUCLEOTIDE SEQUENCE</scope>
    <source>
        <strain evidence="2">USAMLcec2-132</strain>
    </source>
</reference>
<organism evidence="2 3">
    <name type="scientific">Candidatus Eisenbergiella merdavium</name>
    <dbReference type="NCBI Taxonomy" id="2838551"/>
    <lineage>
        <taxon>Bacteria</taxon>
        <taxon>Bacillati</taxon>
        <taxon>Bacillota</taxon>
        <taxon>Clostridia</taxon>
        <taxon>Lachnospirales</taxon>
        <taxon>Lachnospiraceae</taxon>
        <taxon>Eisenbergiella</taxon>
    </lineage>
</organism>
<dbReference type="EMBL" id="DWWS01000049">
    <property type="protein sequence ID" value="HJC24800.1"/>
    <property type="molecule type" value="Genomic_DNA"/>
</dbReference>
<proteinExistence type="predicted"/>
<evidence type="ECO:0000313" key="3">
    <source>
        <dbReference type="Proteomes" id="UP000823891"/>
    </source>
</evidence>